<reference evidence="8 9" key="1">
    <citation type="submission" date="2024-01" db="EMBL/GenBank/DDBJ databases">
        <title>The genomes of 5 underutilized Papilionoideae crops provide insights into root nodulation and disease resistanc.</title>
        <authorList>
            <person name="Yuan L."/>
        </authorList>
    </citation>
    <scope>NUCLEOTIDE SEQUENCE [LARGE SCALE GENOMIC DNA]</scope>
    <source>
        <strain evidence="8">ZHUSHIDOU_FW_LH</strain>
        <tissue evidence="8">Leaf</tissue>
    </source>
</reference>
<dbReference type="AlphaFoldDB" id="A0AAN9ENR2"/>
<comment type="caution">
    <text evidence="8">The sequence shown here is derived from an EMBL/GenBank/DDBJ whole genome shotgun (WGS) entry which is preliminary data.</text>
</comment>
<dbReference type="Proteomes" id="UP001372338">
    <property type="component" value="Unassembled WGS sequence"/>
</dbReference>
<dbReference type="GO" id="GO:0061631">
    <property type="term" value="F:ubiquitin conjugating enzyme activity"/>
    <property type="evidence" value="ECO:0007669"/>
    <property type="project" value="UniProtKB-EC"/>
</dbReference>
<dbReference type="Gene3D" id="3.10.110.10">
    <property type="entry name" value="Ubiquitin Conjugating Enzyme"/>
    <property type="match status" value="1"/>
</dbReference>
<dbReference type="Pfam" id="PF00179">
    <property type="entry name" value="UQ_con"/>
    <property type="match status" value="1"/>
</dbReference>
<dbReference type="GO" id="GO:0005524">
    <property type="term" value="F:ATP binding"/>
    <property type="evidence" value="ECO:0007669"/>
    <property type="project" value="UniProtKB-KW"/>
</dbReference>
<dbReference type="InterPro" id="IPR016135">
    <property type="entry name" value="UBQ-conjugating_enzyme/RWD"/>
</dbReference>
<proteinExistence type="predicted"/>
<dbReference type="SMART" id="SM00212">
    <property type="entry name" value="UBCc"/>
    <property type="match status" value="1"/>
</dbReference>
<accession>A0AAN9ENR2</accession>
<keyword evidence="3" id="KW-0547">Nucleotide-binding</keyword>
<evidence type="ECO:0000313" key="9">
    <source>
        <dbReference type="Proteomes" id="UP001372338"/>
    </source>
</evidence>
<protein>
    <recommendedName>
        <fullName evidence="1">E2 ubiquitin-conjugating enzyme</fullName>
        <ecNumber evidence="1">2.3.2.23</ecNumber>
    </recommendedName>
</protein>
<evidence type="ECO:0000256" key="5">
    <source>
        <dbReference type="ARBA" id="ARBA00022840"/>
    </source>
</evidence>
<keyword evidence="9" id="KW-1185">Reference proteome</keyword>
<evidence type="ECO:0000256" key="4">
    <source>
        <dbReference type="ARBA" id="ARBA00022786"/>
    </source>
</evidence>
<evidence type="ECO:0000259" key="7">
    <source>
        <dbReference type="PROSITE" id="PS50127"/>
    </source>
</evidence>
<evidence type="ECO:0000256" key="6">
    <source>
        <dbReference type="SAM" id="MobiDB-lite"/>
    </source>
</evidence>
<dbReference type="PANTHER" id="PTHR46116">
    <property type="entry name" value="(E3-INDEPENDENT) E2 UBIQUITIN-CONJUGATING ENZYME"/>
    <property type="match status" value="1"/>
</dbReference>
<dbReference type="PROSITE" id="PS50127">
    <property type="entry name" value="UBC_2"/>
    <property type="match status" value="1"/>
</dbReference>
<keyword evidence="5" id="KW-0067">ATP-binding</keyword>
<dbReference type="EMBL" id="JAYWIO010000006">
    <property type="protein sequence ID" value="KAK7257208.1"/>
    <property type="molecule type" value="Genomic_DNA"/>
</dbReference>
<keyword evidence="2" id="KW-0808">Transferase</keyword>
<feature type="region of interest" description="Disordered" evidence="6">
    <location>
        <begin position="1"/>
        <end position="34"/>
    </location>
</feature>
<evidence type="ECO:0000256" key="3">
    <source>
        <dbReference type="ARBA" id="ARBA00022741"/>
    </source>
</evidence>
<dbReference type="InterPro" id="IPR000608">
    <property type="entry name" value="UBC"/>
</dbReference>
<evidence type="ECO:0000313" key="8">
    <source>
        <dbReference type="EMBL" id="KAK7257208.1"/>
    </source>
</evidence>
<dbReference type="FunFam" id="3.10.110.10:FF:000028">
    <property type="entry name" value="Probable ubiquitin-conjugating enzyme E2 23"/>
    <property type="match status" value="1"/>
</dbReference>
<evidence type="ECO:0000256" key="2">
    <source>
        <dbReference type="ARBA" id="ARBA00022679"/>
    </source>
</evidence>
<keyword evidence="4" id="KW-0833">Ubl conjugation pathway</keyword>
<sequence length="923" mass="101933">MSRSNQPRPPWLLNKPSFPNSKNKELMYPGGSSSSSLRFMDPDVSEVPPSVTHNQSNLIKEKGKEPRFLAIPSCYELCYCAVAADGLKLVEFTEAGIMHFMVAEPRFLAIPSCYELCYCAVAADRLKLVEFTEAGMYGLKLVEFTEAGIMHFMVAEVSCYTILPDGLKLVEFTEAGMFFDFAALYILRGFFPQTSQLSWLFAREGSTDTSSSFLWLLNVEKILTGALPENITVNFLDVIDINEDANSVDSVLIGEKAGSNKGKTIEGVHDSYGDHQVKGMFNEMFHSPVMEISEPGSGVDSSNGYTSAAHNFFSADGHGSDQSTEDDDDYSYLFLDNDMDEDNFALLQSHFDIAETPPGIEAPIPWLAGHDLGSKKTESSSLFPSGHIQSDAKNYHITNVPQTPWLLGPPYHVTQGTSLDSSSSQINMKPIGHSSALEFFPPKLFSDAASSKKKSDASQSRKHKSKLGLSWIPSKSHLRSGPSESKKKHTVLEALANSELVPNSESLQPHGGVPPYWGHFPSGMQVLGSSSPYYVVGPENGSLLAPGIEVTNPLWLNNPPYLMPFSNFIANFGFTHLAPTPPEQLFDDSWVHNSAGDGNNGSITDNTVGTISDEAREEILRKFRNFKQFDTVEDTSDHHYRHVDSSIMQHSKSWSKRIQEEWRSLEKDLPDSIFVRVYESRIDLLRAVIIGAEGTPYHDGLFSFDVSFPSGYPEVPPLVHYNSGGLRLNPNLYNTGKVCLSLLNTWSGNEIEMWIPGVSTILQVLVSIQGLILNAKPYFNEPGYAHLSGSADGETQSLRYNEDTFILSLKTMVYMMRRPPKNFEDFVTGHFFSRAHDILVSCKAYMDGAQVGCLVKGGVQDVDQGDGSSSLLFKSSLGAYANMLARELTKIGAKDCDKFLTPTTSVNKPRTVREMLDSVATFP</sequence>
<name>A0AAN9ENR2_CROPI</name>
<organism evidence="8 9">
    <name type="scientific">Crotalaria pallida</name>
    <name type="common">Smooth rattlebox</name>
    <name type="synonym">Crotalaria striata</name>
    <dbReference type="NCBI Taxonomy" id="3830"/>
    <lineage>
        <taxon>Eukaryota</taxon>
        <taxon>Viridiplantae</taxon>
        <taxon>Streptophyta</taxon>
        <taxon>Embryophyta</taxon>
        <taxon>Tracheophyta</taxon>
        <taxon>Spermatophyta</taxon>
        <taxon>Magnoliopsida</taxon>
        <taxon>eudicotyledons</taxon>
        <taxon>Gunneridae</taxon>
        <taxon>Pentapetalae</taxon>
        <taxon>rosids</taxon>
        <taxon>fabids</taxon>
        <taxon>Fabales</taxon>
        <taxon>Fabaceae</taxon>
        <taxon>Papilionoideae</taxon>
        <taxon>50 kb inversion clade</taxon>
        <taxon>genistoids sensu lato</taxon>
        <taxon>core genistoids</taxon>
        <taxon>Crotalarieae</taxon>
        <taxon>Crotalaria</taxon>
    </lineage>
</organism>
<dbReference type="PANTHER" id="PTHR46116:SF41">
    <property type="entry name" value="UBIQUITIN-CONJUGATING ENZYME E2 25-RELATED"/>
    <property type="match status" value="1"/>
</dbReference>
<dbReference type="CDD" id="cd23837">
    <property type="entry name" value="UBCc_UBE2O"/>
    <property type="match status" value="1"/>
</dbReference>
<dbReference type="SUPFAM" id="SSF54495">
    <property type="entry name" value="UBC-like"/>
    <property type="match status" value="1"/>
</dbReference>
<gene>
    <name evidence="8" type="ORF">RIF29_31012</name>
</gene>
<dbReference type="EC" id="2.3.2.23" evidence="1"/>
<evidence type="ECO:0000256" key="1">
    <source>
        <dbReference type="ARBA" id="ARBA00012486"/>
    </source>
</evidence>
<feature type="domain" description="UBC core" evidence="7">
    <location>
        <begin position="653"/>
        <end position="813"/>
    </location>
</feature>